<dbReference type="AlphaFoldDB" id="A0A225VK53"/>
<evidence type="ECO:0000313" key="1">
    <source>
        <dbReference type="EMBL" id="OWZ05702.1"/>
    </source>
</evidence>
<dbReference type="Gene3D" id="3.40.50.150">
    <property type="entry name" value="Vaccinia Virus protein VP39"/>
    <property type="match status" value="1"/>
</dbReference>
<comment type="caution">
    <text evidence="1">The sequence shown here is derived from an EMBL/GenBank/DDBJ whole genome shotgun (WGS) entry which is preliminary data.</text>
</comment>
<dbReference type="InterPro" id="IPR029063">
    <property type="entry name" value="SAM-dependent_MTases_sf"/>
</dbReference>
<accession>A0A225VK53</accession>
<evidence type="ECO:0000313" key="2">
    <source>
        <dbReference type="Proteomes" id="UP000198211"/>
    </source>
</evidence>
<dbReference type="EMBL" id="NBNE01004295">
    <property type="protein sequence ID" value="OWZ05702.1"/>
    <property type="molecule type" value="Genomic_DNA"/>
</dbReference>
<reference evidence="2" key="1">
    <citation type="submission" date="2017-03" db="EMBL/GenBank/DDBJ databases">
        <title>Phytopthora megakarya and P. palmivora, two closely related causual agents of cacao black pod achieved similar genome size and gene model numbers by different mechanisms.</title>
        <authorList>
            <person name="Ali S."/>
            <person name="Shao J."/>
            <person name="Larry D.J."/>
            <person name="Kronmiller B."/>
            <person name="Shen D."/>
            <person name="Strem M.D."/>
            <person name="Melnick R.L."/>
            <person name="Guiltinan M.J."/>
            <person name="Tyler B.M."/>
            <person name="Meinhardt L.W."/>
            <person name="Bailey B.A."/>
        </authorList>
    </citation>
    <scope>NUCLEOTIDE SEQUENCE [LARGE SCALE GENOMIC DNA]</scope>
    <source>
        <strain evidence="2">zdho120</strain>
    </source>
</reference>
<dbReference type="Proteomes" id="UP000198211">
    <property type="component" value="Unassembled WGS sequence"/>
</dbReference>
<dbReference type="OrthoDB" id="113908at2759"/>
<name>A0A225VK53_9STRA</name>
<organism evidence="1 2">
    <name type="scientific">Phytophthora megakarya</name>
    <dbReference type="NCBI Taxonomy" id="4795"/>
    <lineage>
        <taxon>Eukaryota</taxon>
        <taxon>Sar</taxon>
        <taxon>Stramenopiles</taxon>
        <taxon>Oomycota</taxon>
        <taxon>Peronosporomycetes</taxon>
        <taxon>Peronosporales</taxon>
        <taxon>Peronosporaceae</taxon>
        <taxon>Phytophthora</taxon>
    </lineage>
</organism>
<gene>
    <name evidence="1" type="ORF">PHMEG_00022155</name>
</gene>
<protein>
    <submittedName>
        <fullName evidence="1">Uncharacterized protein</fullName>
    </submittedName>
</protein>
<keyword evidence="2" id="KW-1185">Reference proteome</keyword>
<sequence length="113" mass="12950">MGTSVLKAIHVEVRTNIYDIAVMMMSKCAHSKRLRKRSQLSCQDVADIRISIVQPYADATIVFWNNILFEQRVVEFVKVELSGMFLLGTLLSCLNFCPRHRDLCQNRSAERSS</sequence>
<proteinExistence type="predicted"/>